<dbReference type="PRINTS" id="PR00364">
    <property type="entry name" value="DISEASERSIST"/>
</dbReference>
<dbReference type="Gene3D" id="1.20.5.4130">
    <property type="match status" value="1"/>
</dbReference>
<dbReference type="AlphaFoldDB" id="A0AAV8RMY2"/>
<evidence type="ECO:0000313" key="10">
    <source>
        <dbReference type="EMBL" id="KAJ8505464.1"/>
    </source>
</evidence>
<organism evidence="10 11">
    <name type="scientific">Ensete ventricosum</name>
    <name type="common">Abyssinian banana</name>
    <name type="synonym">Musa ensete</name>
    <dbReference type="NCBI Taxonomy" id="4639"/>
    <lineage>
        <taxon>Eukaryota</taxon>
        <taxon>Viridiplantae</taxon>
        <taxon>Streptophyta</taxon>
        <taxon>Embryophyta</taxon>
        <taxon>Tracheophyta</taxon>
        <taxon>Spermatophyta</taxon>
        <taxon>Magnoliopsida</taxon>
        <taxon>Liliopsida</taxon>
        <taxon>Zingiberales</taxon>
        <taxon>Musaceae</taxon>
        <taxon>Ensete</taxon>
    </lineage>
</organism>
<dbReference type="Proteomes" id="UP001222027">
    <property type="component" value="Unassembled WGS sequence"/>
</dbReference>
<dbReference type="Pfam" id="PF18052">
    <property type="entry name" value="Rx_N"/>
    <property type="match status" value="1"/>
</dbReference>
<name>A0AAV8RMY2_ENSVE</name>
<dbReference type="FunFam" id="1.10.10.10:FF:000322">
    <property type="entry name" value="Probable disease resistance protein At1g63360"/>
    <property type="match status" value="1"/>
</dbReference>
<dbReference type="GO" id="GO:0009626">
    <property type="term" value="P:plant-type hypersensitive response"/>
    <property type="evidence" value="ECO:0007669"/>
    <property type="project" value="UniProtKB-ARBA"/>
</dbReference>
<dbReference type="GO" id="GO:0002758">
    <property type="term" value="P:innate immune response-activating signaling pathway"/>
    <property type="evidence" value="ECO:0007669"/>
    <property type="project" value="UniProtKB-ARBA"/>
</dbReference>
<evidence type="ECO:0000259" key="9">
    <source>
        <dbReference type="Pfam" id="PF23598"/>
    </source>
</evidence>
<dbReference type="InterPro" id="IPR038005">
    <property type="entry name" value="RX-like_CC"/>
</dbReference>
<evidence type="ECO:0000256" key="2">
    <source>
        <dbReference type="ARBA" id="ARBA00022614"/>
    </source>
</evidence>
<keyword evidence="4" id="KW-0547">Nucleotide-binding</keyword>
<evidence type="ECO:0000313" key="11">
    <source>
        <dbReference type="Proteomes" id="UP001222027"/>
    </source>
</evidence>
<evidence type="ECO:0008006" key="12">
    <source>
        <dbReference type="Google" id="ProtNLM"/>
    </source>
</evidence>
<comment type="caution">
    <text evidence="10">The sequence shown here is derived from an EMBL/GenBank/DDBJ whole genome shotgun (WGS) entry which is preliminary data.</text>
</comment>
<keyword evidence="5" id="KW-0611">Plant defense</keyword>
<dbReference type="CDD" id="cd14798">
    <property type="entry name" value="RX-CC_like"/>
    <property type="match status" value="1"/>
</dbReference>
<dbReference type="InterPro" id="IPR036388">
    <property type="entry name" value="WH-like_DNA-bd_sf"/>
</dbReference>
<dbReference type="InterPro" id="IPR002182">
    <property type="entry name" value="NB-ARC"/>
</dbReference>
<dbReference type="Gene3D" id="3.80.10.10">
    <property type="entry name" value="Ribonuclease Inhibitor"/>
    <property type="match status" value="1"/>
</dbReference>
<dbReference type="InterPro" id="IPR044974">
    <property type="entry name" value="Disease_R_plants"/>
</dbReference>
<dbReference type="InterPro" id="IPR027417">
    <property type="entry name" value="P-loop_NTPase"/>
</dbReference>
<dbReference type="InterPro" id="IPR058922">
    <property type="entry name" value="WHD_DRP"/>
</dbReference>
<evidence type="ECO:0000256" key="4">
    <source>
        <dbReference type="ARBA" id="ARBA00022741"/>
    </source>
</evidence>
<dbReference type="GO" id="GO:0043531">
    <property type="term" value="F:ADP binding"/>
    <property type="evidence" value="ECO:0007669"/>
    <property type="project" value="InterPro"/>
</dbReference>
<dbReference type="InterPro" id="IPR032675">
    <property type="entry name" value="LRR_dom_sf"/>
</dbReference>
<sequence>MAEIAIACLIEKITEAVAAAAFRGLGSLMKPLGKVRGKMVQIGRELEVMNEFLRCTSAYRGDHEQPLSTWAKQIQDVAYEIEDIIDEYNYIVAGRSCGGLGSYIYNAFNDIHKAMALCDVITKLEATEASLADLRRMRSMYGIKIPQKTTTNGPSHDRDLSRRLAESAHFMEEDELVGFDGHRDALIKWLLGGDPRRGTASVLGMGGVGKTTLVTSVYRDQTITDHFSCLAWVSVSQNYTPEEVLRKILRELHQEWMEEELAPHELDSMEYRMLVETLRSYLHHKRYLVVLDDVWHADLWNDISYTLLDHHCGSRIVITTRNQEVSSAATNGCVVRVDPLPEQTAWILFCMKAFREEEGNACPQELECWARRMVDKCEGLPLAIVSIANLLSQKERLEPVWKTVHDSLTWSTTTTDDTRLHTVSRILSLSIRDLPHHLRNCLLHCSMFPEDYPIGRSRLIRLWVAEGFVKGRGQRTMEEVAEDCLNQLVGRCLLQVTHTNESGRIQFCRVHDLVRELIMAKSRDEHFAEAYEGRPENMSQRVRRLSITNGGQEAYHHLKRRMPLLRSFHWFSPVSASLISSCRLLRVLDLCYAPVEALPDEAVCLFNLRYLSIRRTNVRRLPRSLGNLRNLETLDAVHTHIEELPSGVTRLENLRHLMVKKFHRQTSRFTVLGGGVKVPRGMGNLKGLQTLKAAVADDGLIRHLKKMTQMRSLDVRGVTTIHSVDLSISISKMEHLHRLIIMANHKDDTLLLANLTPPPWLRKLSLYGKLEVGMLPHWFGSLANLTHLVLKMSRLKEDAVSALMALPNLVSLFLMQAFEGNTLRFPAGSLCKLTSLGLCDMTHLNCIEIEETALESLQELTLVRCNQLQTIPRGIQSLTGLQKLELEDMPDELVEKLREWRQHHQSVPILKIWYHINGSWIVERLSCPS</sequence>
<feature type="domain" description="Disease resistance R13L4/SHOC-2-like LRR" evidence="9">
    <location>
        <begin position="565"/>
        <end position="885"/>
    </location>
</feature>
<evidence type="ECO:0000256" key="1">
    <source>
        <dbReference type="ARBA" id="ARBA00008894"/>
    </source>
</evidence>
<dbReference type="Gene3D" id="1.10.8.430">
    <property type="entry name" value="Helical domain of apoptotic protease-activating factors"/>
    <property type="match status" value="1"/>
</dbReference>
<dbReference type="PANTHER" id="PTHR23155:SF943">
    <property type="entry name" value="OS08G0193700 PROTEIN"/>
    <property type="match status" value="1"/>
</dbReference>
<evidence type="ECO:0000256" key="5">
    <source>
        <dbReference type="ARBA" id="ARBA00022821"/>
    </source>
</evidence>
<dbReference type="Pfam" id="PF23598">
    <property type="entry name" value="LRR_14"/>
    <property type="match status" value="1"/>
</dbReference>
<dbReference type="FunFam" id="3.40.50.300:FF:001091">
    <property type="entry name" value="Probable disease resistance protein At1g61300"/>
    <property type="match status" value="1"/>
</dbReference>
<proteinExistence type="inferred from homology"/>
<keyword evidence="2" id="KW-0433">Leucine-rich repeat</keyword>
<dbReference type="InterPro" id="IPR041118">
    <property type="entry name" value="Rx_N"/>
</dbReference>
<dbReference type="InterPro" id="IPR055414">
    <property type="entry name" value="LRR_R13L4/SHOC2-like"/>
</dbReference>
<evidence type="ECO:0000259" key="7">
    <source>
        <dbReference type="Pfam" id="PF18052"/>
    </source>
</evidence>
<dbReference type="Pfam" id="PF00931">
    <property type="entry name" value="NB-ARC"/>
    <property type="match status" value="1"/>
</dbReference>
<keyword evidence="3" id="KW-0677">Repeat</keyword>
<comment type="similarity">
    <text evidence="1">Belongs to the disease resistance NB-LRR family.</text>
</comment>
<dbReference type="InterPro" id="IPR042197">
    <property type="entry name" value="Apaf_helical"/>
</dbReference>
<dbReference type="SUPFAM" id="SSF52058">
    <property type="entry name" value="L domain-like"/>
    <property type="match status" value="1"/>
</dbReference>
<feature type="domain" description="Disease resistance N-terminal" evidence="7">
    <location>
        <begin position="6"/>
        <end position="96"/>
    </location>
</feature>
<evidence type="ECO:0000259" key="6">
    <source>
        <dbReference type="Pfam" id="PF00931"/>
    </source>
</evidence>
<evidence type="ECO:0000259" key="8">
    <source>
        <dbReference type="Pfam" id="PF23559"/>
    </source>
</evidence>
<dbReference type="GO" id="GO:0042742">
    <property type="term" value="P:defense response to bacterium"/>
    <property type="evidence" value="ECO:0007669"/>
    <property type="project" value="UniProtKB-ARBA"/>
</dbReference>
<dbReference type="SUPFAM" id="SSF52540">
    <property type="entry name" value="P-loop containing nucleoside triphosphate hydrolases"/>
    <property type="match status" value="1"/>
</dbReference>
<reference evidence="10 11" key="1">
    <citation type="submission" date="2022-12" db="EMBL/GenBank/DDBJ databases">
        <title>Chromosome-scale assembly of the Ensete ventricosum genome.</title>
        <authorList>
            <person name="Dussert Y."/>
            <person name="Stocks J."/>
            <person name="Wendawek A."/>
            <person name="Woldeyes F."/>
            <person name="Nichols R.A."/>
            <person name="Borrell J.S."/>
        </authorList>
    </citation>
    <scope>NUCLEOTIDE SEQUENCE [LARGE SCALE GENOMIC DNA]</scope>
    <source>
        <strain evidence="11">cv. Maze</strain>
        <tissue evidence="10">Seeds</tissue>
    </source>
</reference>
<dbReference type="Pfam" id="PF23559">
    <property type="entry name" value="WHD_DRP"/>
    <property type="match status" value="1"/>
</dbReference>
<dbReference type="Gene3D" id="1.10.10.10">
    <property type="entry name" value="Winged helix-like DNA-binding domain superfamily/Winged helix DNA-binding domain"/>
    <property type="match status" value="1"/>
</dbReference>
<protein>
    <recommendedName>
        <fullName evidence="12">NB-ARC domain-containing protein</fullName>
    </recommendedName>
</protein>
<gene>
    <name evidence="10" type="ORF">OPV22_006350</name>
</gene>
<accession>A0AAV8RMY2</accession>
<feature type="domain" description="NB-ARC" evidence="6">
    <location>
        <begin position="182"/>
        <end position="357"/>
    </location>
</feature>
<keyword evidence="11" id="KW-1185">Reference proteome</keyword>
<dbReference type="Gene3D" id="3.40.50.300">
    <property type="entry name" value="P-loop containing nucleotide triphosphate hydrolases"/>
    <property type="match status" value="1"/>
</dbReference>
<dbReference type="PANTHER" id="PTHR23155">
    <property type="entry name" value="DISEASE RESISTANCE PROTEIN RP"/>
    <property type="match status" value="1"/>
</dbReference>
<feature type="domain" description="Disease resistance protein winged helix" evidence="8">
    <location>
        <begin position="447"/>
        <end position="518"/>
    </location>
</feature>
<dbReference type="EMBL" id="JAQQAF010000002">
    <property type="protein sequence ID" value="KAJ8505464.1"/>
    <property type="molecule type" value="Genomic_DNA"/>
</dbReference>
<evidence type="ECO:0000256" key="3">
    <source>
        <dbReference type="ARBA" id="ARBA00022737"/>
    </source>
</evidence>